<evidence type="ECO:0000313" key="4">
    <source>
        <dbReference type="Proteomes" id="UP001174909"/>
    </source>
</evidence>
<gene>
    <name evidence="3" type="ORF">GBAR_LOCUS19447</name>
</gene>
<feature type="compositionally biased region" description="Polar residues" evidence="1">
    <location>
        <begin position="704"/>
        <end position="716"/>
    </location>
</feature>
<dbReference type="SUPFAM" id="SSF81606">
    <property type="entry name" value="PP2C-like"/>
    <property type="match status" value="1"/>
</dbReference>
<dbReference type="PANTHER" id="PTHR13832:SF533">
    <property type="entry name" value="TGF-BETA-ACTIVATED KINASE 1 AND MAP3K7-BINDING PROTEIN 1"/>
    <property type="match status" value="1"/>
</dbReference>
<feature type="compositionally biased region" description="Basic and acidic residues" evidence="1">
    <location>
        <begin position="570"/>
        <end position="579"/>
    </location>
</feature>
<protein>
    <submittedName>
        <fullName evidence="3">TGF-beta-activated kinase 1 and MAP3K7-binding protein 1</fullName>
    </submittedName>
</protein>
<feature type="compositionally biased region" description="Polar residues" evidence="1">
    <location>
        <begin position="597"/>
        <end position="609"/>
    </location>
</feature>
<organism evidence="3 4">
    <name type="scientific">Geodia barretti</name>
    <name type="common">Barrett's horny sponge</name>
    <dbReference type="NCBI Taxonomy" id="519541"/>
    <lineage>
        <taxon>Eukaryota</taxon>
        <taxon>Metazoa</taxon>
        <taxon>Porifera</taxon>
        <taxon>Demospongiae</taxon>
        <taxon>Heteroscleromorpha</taxon>
        <taxon>Tetractinellida</taxon>
        <taxon>Astrophorina</taxon>
        <taxon>Geodiidae</taxon>
        <taxon>Geodia</taxon>
    </lineage>
</organism>
<evidence type="ECO:0000256" key="1">
    <source>
        <dbReference type="SAM" id="MobiDB-lite"/>
    </source>
</evidence>
<feature type="compositionally biased region" description="Polar residues" evidence="1">
    <location>
        <begin position="532"/>
        <end position="557"/>
    </location>
</feature>
<accession>A0AA35X1I1</accession>
<reference evidence="3" key="1">
    <citation type="submission" date="2023-03" db="EMBL/GenBank/DDBJ databases">
        <authorList>
            <person name="Steffen K."/>
            <person name="Cardenas P."/>
        </authorList>
    </citation>
    <scope>NUCLEOTIDE SEQUENCE</scope>
</reference>
<feature type="domain" description="PPM-type phosphatase" evidence="2">
    <location>
        <begin position="28"/>
        <end position="360"/>
    </location>
</feature>
<dbReference type="InterPro" id="IPR015655">
    <property type="entry name" value="PP2C"/>
</dbReference>
<name>A0AA35X1I1_GEOBA</name>
<dbReference type="Pfam" id="PF00481">
    <property type="entry name" value="PP2C"/>
    <property type="match status" value="1"/>
</dbReference>
<dbReference type="GO" id="GO:0004722">
    <property type="term" value="F:protein serine/threonine phosphatase activity"/>
    <property type="evidence" value="ECO:0007669"/>
    <property type="project" value="InterPro"/>
</dbReference>
<feature type="compositionally biased region" description="Low complexity" evidence="1">
    <location>
        <begin position="413"/>
        <end position="436"/>
    </location>
</feature>
<dbReference type="Gene3D" id="3.60.40.10">
    <property type="entry name" value="PPM-type phosphatase domain"/>
    <property type="match status" value="1"/>
</dbReference>
<proteinExistence type="predicted"/>
<dbReference type="CDD" id="cd00143">
    <property type="entry name" value="PP2Cc"/>
    <property type="match status" value="1"/>
</dbReference>
<dbReference type="AlphaFoldDB" id="A0AA35X1I1"/>
<evidence type="ECO:0000259" key="2">
    <source>
        <dbReference type="PROSITE" id="PS51746"/>
    </source>
</evidence>
<dbReference type="SMART" id="SM00332">
    <property type="entry name" value="PP2Cc"/>
    <property type="match status" value="1"/>
</dbReference>
<dbReference type="InterPro" id="IPR001932">
    <property type="entry name" value="PPM-type_phosphatase-like_dom"/>
</dbReference>
<keyword evidence="3" id="KW-0808">Transferase</keyword>
<dbReference type="PANTHER" id="PTHR13832">
    <property type="entry name" value="PROTEIN PHOSPHATASE 2C"/>
    <property type="match status" value="1"/>
</dbReference>
<evidence type="ECO:0000313" key="3">
    <source>
        <dbReference type="EMBL" id="CAI8034555.1"/>
    </source>
</evidence>
<feature type="region of interest" description="Disordered" evidence="1">
    <location>
        <begin position="384"/>
        <end position="450"/>
    </location>
</feature>
<dbReference type="EMBL" id="CASHTH010002741">
    <property type="protein sequence ID" value="CAI8034555.1"/>
    <property type="molecule type" value="Genomic_DNA"/>
</dbReference>
<dbReference type="GO" id="GO:0016301">
    <property type="term" value="F:kinase activity"/>
    <property type="evidence" value="ECO:0007669"/>
    <property type="project" value="UniProtKB-KW"/>
</dbReference>
<feature type="compositionally biased region" description="Basic and acidic residues" evidence="1">
    <location>
        <begin position="729"/>
        <end position="738"/>
    </location>
</feature>
<comment type="caution">
    <text evidence="3">The sequence shown here is derived from an EMBL/GenBank/DDBJ whole genome shotgun (WGS) entry which is preliminary data.</text>
</comment>
<dbReference type="PROSITE" id="PS51746">
    <property type="entry name" value="PPM_2"/>
    <property type="match status" value="1"/>
</dbReference>
<feature type="compositionally biased region" description="Basic and acidic residues" evidence="1">
    <location>
        <begin position="385"/>
        <end position="394"/>
    </location>
</feature>
<dbReference type="InterPro" id="IPR036457">
    <property type="entry name" value="PPM-type-like_dom_sf"/>
</dbReference>
<feature type="region of interest" description="Disordered" evidence="1">
    <location>
        <begin position="469"/>
        <end position="761"/>
    </location>
</feature>
<feature type="compositionally biased region" description="Gly residues" evidence="1">
    <location>
        <begin position="671"/>
        <end position="682"/>
    </location>
</feature>
<dbReference type="Proteomes" id="UP001174909">
    <property type="component" value="Unassembled WGS sequence"/>
</dbReference>
<keyword evidence="4" id="KW-1185">Reference proteome</keyword>
<feature type="compositionally biased region" description="Polar residues" evidence="1">
    <location>
        <begin position="625"/>
        <end position="658"/>
    </location>
</feature>
<keyword evidence="3" id="KW-0418">Kinase</keyword>
<sequence>MPPPPGSTDPDLWVNDLPAVKETSAGSISGCRIVQDGSTEHIRDNEDRYYTCKLDGVQLYMVLDGHNGSRACDFARKRIPSILLQTDMGENGERAAEVLRYTFQNTEEKFFMMLDPSITRKMGLQMEMQEKGGTTSMLAYSMFPEKVEELQRLEEQISGGTTAVVAVILNNRQLWVGNVGDSRAVLCYQDGLGKLHAEQISEDHNTKNEKEIERLVRCGLDEVRLRSSGRLGVHQNTRSIGDYSIKGGFKDHDILSTATREPGTAEPFISHPPLDITTIRGFLLLMSDGLYDAHATVTNSLHTVNHDLALLVQRHLDHAPSINEVADKVIAEVATNFRNTIQRRGESARMDDITLIIRNLGYPVGQLSGILTSPQMLQNNFSFSHETHQEHPKPQSDAGGPKPHYENSQFLQSVPVPTSSVHSSTNPSTATPTPSSRLPHYTSPQAHPSVHVSHHVPVVDAYPPNSVYQSQQSLHYPHPTTGYNVQYGTRPPPQPQHQNGAGAASQVFGDSGADHTAHTNYQDQGAYGREPLQSQPYSGHQHSESTNQYREYSNPDSTTTTTTPAIYENWDLRRSDRHGSGSSGVTELAGDLATMSVDPSQSNTTDPNPSKSPNPGPTFHELHGPSSNVDYQFQSPQNAGPVSSQTNVAVNRNGSTDDTGGVARTVTDDSGLGGSRGGGGENGTSRHSTTDDESWMYNDRVLQASKSTQPTSSSLGDSEKTGEEEEEEERRRKDRDATEVVELELAPENETTRLDVKEEEEENGMIKPIIKFDKFPPDLSWDQI</sequence>